<accession>A0A0L7LS17</accession>
<dbReference type="Pfam" id="PF02263">
    <property type="entry name" value="GBP"/>
    <property type="match status" value="2"/>
</dbReference>
<evidence type="ECO:0000313" key="7">
    <source>
        <dbReference type="EMBL" id="KOB78001.1"/>
    </source>
</evidence>
<keyword evidence="3" id="KW-0342">GTP-binding</keyword>
<dbReference type="AlphaFoldDB" id="A0A0L7LS17"/>
<organism evidence="7 8">
    <name type="scientific">Operophtera brumata</name>
    <name type="common">Winter moth</name>
    <name type="synonym">Phalaena brumata</name>
    <dbReference type="NCBI Taxonomy" id="104452"/>
    <lineage>
        <taxon>Eukaryota</taxon>
        <taxon>Metazoa</taxon>
        <taxon>Ecdysozoa</taxon>
        <taxon>Arthropoda</taxon>
        <taxon>Hexapoda</taxon>
        <taxon>Insecta</taxon>
        <taxon>Pterygota</taxon>
        <taxon>Neoptera</taxon>
        <taxon>Endopterygota</taxon>
        <taxon>Lepidoptera</taxon>
        <taxon>Glossata</taxon>
        <taxon>Ditrysia</taxon>
        <taxon>Geometroidea</taxon>
        <taxon>Geometridae</taxon>
        <taxon>Larentiinae</taxon>
        <taxon>Operophtera</taxon>
    </lineage>
</organism>
<dbReference type="Gene3D" id="3.40.50.300">
    <property type="entry name" value="P-loop containing nucleotide triphosphate hydrolases"/>
    <property type="match status" value="2"/>
</dbReference>
<dbReference type="PANTHER" id="PTHR10751">
    <property type="entry name" value="GUANYLATE BINDING PROTEIN"/>
    <property type="match status" value="1"/>
</dbReference>
<name>A0A0L7LS17_OPEBR</name>
<dbReference type="Gene3D" id="1.20.58.420">
    <property type="entry name" value="AHSP"/>
    <property type="match status" value="1"/>
</dbReference>
<evidence type="ECO:0000256" key="2">
    <source>
        <dbReference type="ARBA" id="ARBA00022801"/>
    </source>
</evidence>
<dbReference type="InterPro" id="IPR027417">
    <property type="entry name" value="P-loop_NTPase"/>
</dbReference>
<keyword evidence="1" id="KW-0547">Nucleotide-binding</keyword>
<dbReference type="InterPro" id="IPR030386">
    <property type="entry name" value="G_GB1_RHD3_dom"/>
</dbReference>
<evidence type="ECO:0000256" key="4">
    <source>
        <dbReference type="PROSITE-ProRule" id="PRU01052"/>
    </source>
</evidence>
<dbReference type="InterPro" id="IPR036543">
    <property type="entry name" value="Guanylate-bd_C_sf"/>
</dbReference>
<feature type="region of interest" description="Disordered" evidence="5">
    <location>
        <begin position="526"/>
        <end position="549"/>
    </location>
</feature>
<evidence type="ECO:0000256" key="5">
    <source>
        <dbReference type="SAM" id="MobiDB-lite"/>
    </source>
</evidence>
<gene>
    <name evidence="7" type="ORF">OBRU01_03185</name>
</gene>
<dbReference type="SUPFAM" id="SSF52540">
    <property type="entry name" value="P-loop containing nucleoside triphosphate hydrolases"/>
    <property type="match status" value="1"/>
</dbReference>
<keyword evidence="2" id="KW-0378">Hydrolase</keyword>
<evidence type="ECO:0000256" key="1">
    <source>
        <dbReference type="ARBA" id="ARBA00022741"/>
    </source>
</evidence>
<dbReference type="EMBL" id="JTDY01000266">
    <property type="protein sequence ID" value="KOB78001.1"/>
    <property type="molecule type" value="Genomic_DNA"/>
</dbReference>
<sequence>MSLASLALSSSKPIEHKTLLLEKPIIKKQGWGKDDNAICFGSYLAYIGSVTFAFSKKLLNNVFSVARTVFVQADGAQFVVQLRLTRAVADVTAYSRRNGQSTIQRYCDHDNAWQTTSYLDEKLRGILLNDKIKDLPVAVVSVAGAYRGGKSFLLNFFLRYLSASQIDRENGSWLGDDTTELVGFSWRGGSVRNTTGIVMWPEAFIIRIPTGEKVAVLLMDTQGTFDSTSTLFTDYGKLMKDQTGKAFQVLEFLVRDWMSPWEYNYGHDGGDLYLANKLKVDVTQPKELQELRIHINSSFDKVTCFLMPHPGLGVANPAFKGRPRELTPEFAKELKELATSIFSPDNLSMKLLGGQPVKSRELFNYFKTYMTIFNSDTIPTPTTILAATSEAGLLMAANEAREQFENNMKLACGPDALSMPALDVIELHTQQLAAARATFKARKLFGNQADIDKKLEELDKELTDRRNDYLEINKSKTMKAQNSGRAAYEAAIQKVTHGKILCVHAKDLKKVHEDALAAAVSAFDENRKKPAPGKTDPDREKLINQNNKSNASEVKSEYYEYMMLKCTADTKLTEDQFKVEHEGALKRALEEFESRRNRPNSYSEDVFKFKLEQVSELRKHCLHPDDLKQVHNEAVCLALQAFRPQRTCGEGFDTEKFDELSSSFWYFLASWATATGYHNEALGLAMEAFYGKRRDRKYHEKDSYISDLTKKCKNYYDPKGKA</sequence>
<dbReference type="InterPro" id="IPR015894">
    <property type="entry name" value="Guanylate-bd_N"/>
</dbReference>
<protein>
    <submittedName>
        <fullName evidence="7">Guanylate-binding protein</fullName>
    </submittedName>
</protein>
<evidence type="ECO:0000259" key="6">
    <source>
        <dbReference type="PROSITE" id="PS51715"/>
    </source>
</evidence>
<evidence type="ECO:0000313" key="8">
    <source>
        <dbReference type="Proteomes" id="UP000037510"/>
    </source>
</evidence>
<dbReference type="PROSITE" id="PS51715">
    <property type="entry name" value="G_GB1_RHD3"/>
    <property type="match status" value="1"/>
</dbReference>
<keyword evidence="8" id="KW-1185">Reference proteome</keyword>
<evidence type="ECO:0000256" key="3">
    <source>
        <dbReference type="ARBA" id="ARBA00023134"/>
    </source>
</evidence>
<feature type="domain" description="GB1/RHD3-type G" evidence="6">
    <location>
        <begin position="134"/>
        <end position="346"/>
    </location>
</feature>
<proteinExistence type="inferred from homology"/>
<dbReference type="GO" id="GO:0003924">
    <property type="term" value="F:GTPase activity"/>
    <property type="evidence" value="ECO:0007669"/>
    <property type="project" value="InterPro"/>
</dbReference>
<dbReference type="Proteomes" id="UP000037510">
    <property type="component" value="Unassembled WGS sequence"/>
</dbReference>
<comment type="similarity">
    <text evidence="4">Belongs to the TRAFAC class dynamin-like GTPase superfamily. GB1/RHD3 GTPase family.</text>
</comment>
<dbReference type="SUPFAM" id="SSF48340">
    <property type="entry name" value="Interferon-induced guanylate-binding protein 1 (GBP1), C-terminal domain"/>
    <property type="match status" value="1"/>
</dbReference>
<comment type="caution">
    <text evidence="7">The sequence shown here is derived from an EMBL/GenBank/DDBJ whole genome shotgun (WGS) entry which is preliminary data.</text>
</comment>
<reference evidence="7 8" key="1">
    <citation type="journal article" date="2015" name="Genome Biol. Evol.">
        <title>The genome of winter moth (Operophtera brumata) provides a genomic perspective on sexual dimorphism and phenology.</title>
        <authorList>
            <person name="Derks M.F."/>
            <person name="Smit S."/>
            <person name="Salis L."/>
            <person name="Schijlen E."/>
            <person name="Bossers A."/>
            <person name="Mateman C."/>
            <person name="Pijl A.S."/>
            <person name="de Ridder D."/>
            <person name="Groenen M.A."/>
            <person name="Visser M.E."/>
            <person name="Megens H.J."/>
        </authorList>
    </citation>
    <scope>NUCLEOTIDE SEQUENCE [LARGE SCALE GENOMIC DNA]</scope>
    <source>
        <strain evidence="7">WM2013NL</strain>
        <tissue evidence="7">Head and thorax</tissue>
    </source>
</reference>
<dbReference type="GO" id="GO:0005525">
    <property type="term" value="F:GTP binding"/>
    <property type="evidence" value="ECO:0007669"/>
    <property type="project" value="UniProtKB-KW"/>
</dbReference>